<reference evidence="2 3" key="1">
    <citation type="submission" date="2019-03" db="EMBL/GenBank/DDBJ databases">
        <title>Genomic Encyclopedia of Archaeal and Bacterial Type Strains, Phase II (KMG-II): from individual species to whole genera.</title>
        <authorList>
            <person name="Goeker M."/>
        </authorList>
    </citation>
    <scope>NUCLEOTIDE SEQUENCE [LARGE SCALE GENOMIC DNA]</scope>
    <source>
        <strain evidence="2 3">DSM 25687</strain>
    </source>
</reference>
<dbReference type="InterPro" id="IPR016181">
    <property type="entry name" value="Acyl_CoA_acyltransferase"/>
</dbReference>
<dbReference type="SUPFAM" id="SSF55729">
    <property type="entry name" value="Acyl-CoA N-acyltransferases (Nat)"/>
    <property type="match status" value="1"/>
</dbReference>
<dbReference type="InterPro" id="IPR031165">
    <property type="entry name" value="GNAT_YJDJ"/>
</dbReference>
<dbReference type="PROSITE" id="PS51729">
    <property type="entry name" value="GNAT_YJDJ"/>
    <property type="match status" value="1"/>
</dbReference>
<comment type="caution">
    <text evidence="2">The sequence shown here is derived from an EMBL/GenBank/DDBJ whole genome shotgun (WGS) entry which is preliminary data.</text>
</comment>
<accession>A0A4R6Q5T7</accession>
<dbReference type="Proteomes" id="UP000295260">
    <property type="component" value="Unassembled WGS sequence"/>
</dbReference>
<sequence>MNEIVFSEKMEIKDNTFARQFETFIDGNMVSVEYSFQEKKIFLTRINTFDGFDNEEFINDLLKNIMEIAYQRKLKVVPILPKIALFFRKNTTYRDLLPPGIKI</sequence>
<proteinExistence type="predicted"/>
<feature type="domain" description="N-acetyltransferase" evidence="1">
    <location>
        <begin position="13"/>
        <end position="98"/>
    </location>
</feature>
<gene>
    <name evidence="2" type="ORF">BC748_2859</name>
</gene>
<evidence type="ECO:0000313" key="3">
    <source>
        <dbReference type="Proteomes" id="UP000295260"/>
    </source>
</evidence>
<dbReference type="AlphaFoldDB" id="A0A4R6Q5T7"/>
<protein>
    <recommendedName>
        <fullName evidence="1">N-acetyltransferase domain-containing protein</fullName>
    </recommendedName>
</protein>
<keyword evidence="3" id="KW-1185">Reference proteome</keyword>
<organism evidence="2 3">
    <name type="scientific">Flavobacterium dankookense</name>
    <dbReference type="NCBI Taxonomy" id="706186"/>
    <lineage>
        <taxon>Bacteria</taxon>
        <taxon>Pseudomonadati</taxon>
        <taxon>Bacteroidota</taxon>
        <taxon>Flavobacteriia</taxon>
        <taxon>Flavobacteriales</taxon>
        <taxon>Flavobacteriaceae</taxon>
        <taxon>Flavobacterium</taxon>
    </lineage>
</organism>
<evidence type="ECO:0000259" key="1">
    <source>
        <dbReference type="PROSITE" id="PS51729"/>
    </source>
</evidence>
<evidence type="ECO:0000313" key="2">
    <source>
        <dbReference type="EMBL" id="TDP57340.1"/>
    </source>
</evidence>
<name>A0A4R6Q5T7_9FLAO</name>
<dbReference type="EMBL" id="SNXR01000019">
    <property type="protein sequence ID" value="TDP57340.1"/>
    <property type="molecule type" value="Genomic_DNA"/>
</dbReference>
<dbReference type="Gene3D" id="3.40.630.30">
    <property type="match status" value="1"/>
</dbReference>